<evidence type="ECO:0000313" key="2">
    <source>
        <dbReference type="Proteomes" id="UP000824881"/>
    </source>
</evidence>
<protein>
    <submittedName>
        <fullName evidence="1">Uncharacterized protein</fullName>
    </submittedName>
</protein>
<gene>
    <name evidence="1" type="ORF">CCMSSC00406_0008834</name>
</gene>
<dbReference type="EMBL" id="WQMT02000010">
    <property type="protein sequence ID" value="KAG9218057.1"/>
    <property type="molecule type" value="Genomic_DNA"/>
</dbReference>
<proteinExistence type="predicted"/>
<name>A0ACB7IIL3_PLECO</name>
<accession>A0ACB7IIL3</accession>
<reference evidence="1 2" key="1">
    <citation type="journal article" date="2021" name="Appl. Environ. Microbiol.">
        <title>Genetic linkage and physical mapping for an oyster mushroom Pleurotus cornucopiae and QTL analysis for the trait cap color.</title>
        <authorList>
            <person name="Zhang Y."/>
            <person name="Gao W."/>
            <person name="Sonnenberg A."/>
            <person name="Chen Q."/>
            <person name="Zhang J."/>
            <person name="Huang C."/>
        </authorList>
    </citation>
    <scope>NUCLEOTIDE SEQUENCE [LARGE SCALE GENOMIC DNA]</scope>
    <source>
        <strain evidence="1">CCMSSC00406</strain>
    </source>
</reference>
<evidence type="ECO:0000313" key="1">
    <source>
        <dbReference type="EMBL" id="KAG9218057.1"/>
    </source>
</evidence>
<sequence length="176" mass="17725">MAQVRSLHLHSPPFAFGSKPSTRAPQRPNAARFCQHIHDHIACASNAQNGAFEASQGENQDFPAVYTVNGAVLTYTQPPEALGVITTLPYQPRVPASSNCVPFESAALAMVTPSGSAVPSASGSSAAGSRSSSLCTGTGTGSAQNANQTAGNGNGGVVVVSGVVSLIGVISALFLS</sequence>
<dbReference type="Proteomes" id="UP000824881">
    <property type="component" value="Unassembled WGS sequence"/>
</dbReference>
<organism evidence="1 2">
    <name type="scientific">Pleurotus cornucopiae</name>
    <name type="common">Cornucopia mushroom</name>
    <dbReference type="NCBI Taxonomy" id="5321"/>
    <lineage>
        <taxon>Eukaryota</taxon>
        <taxon>Fungi</taxon>
        <taxon>Dikarya</taxon>
        <taxon>Basidiomycota</taxon>
        <taxon>Agaricomycotina</taxon>
        <taxon>Agaricomycetes</taxon>
        <taxon>Agaricomycetidae</taxon>
        <taxon>Agaricales</taxon>
        <taxon>Pleurotineae</taxon>
        <taxon>Pleurotaceae</taxon>
        <taxon>Pleurotus</taxon>
    </lineage>
</organism>
<keyword evidence="2" id="KW-1185">Reference proteome</keyword>
<comment type="caution">
    <text evidence="1">The sequence shown here is derived from an EMBL/GenBank/DDBJ whole genome shotgun (WGS) entry which is preliminary data.</text>
</comment>